<dbReference type="EMBL" id="VSSQ01000487">
    <property type="protein sequence ID" value="MPL95927.1"/>
    <property type="molecule type" value="Genomic_DNA"/>
</dbReference>
<name>A0A644VXB4_9ZZZZ</name>
<sequence length="195" mass="22486">MAKPIVARWEWRTFGAGFDEPEARIRKFEQGNFKESGEVYVLSRNSDENVKVRDDLLDIKSLQEVNGDGLEQWFPVLKAGFPIAVEDLKGVFFYFKVPEPIFGRKEYTFDQFLNEIVKPNQNLRLVQVKKKRYIYVINGAVTEIAETDFDGVALRTICVEHEDPDVVMKTVRELGMEDLPNINYIQAMKKTVGMA</sequence>
<organism evidence="1">
    <name type="scientific">bioreactor metagenome</name>
    <dbReference type="NCBI Taxonomy" id="1076179"/>
    <lineage>
        <taxon>unclassified sequences</taxon>
        <taxon>metagenomes</taxon>
        <taxon>ecological metagenomes</taxon>
    </lineage>
</organism>
<comment type="caution">
    <text evidence="1">The sequence shown here is derived from an EMBL/GenBank/DDBJ whole genome shotgun (WGS) entry which is preliminary data.</text>
</comment>
<accession>A0A644VXB4</accession>
<reference evidence="1" key="1">
    <citation type="submission" date="2019-08" db="EMBL/GenBank/DDBJ databases">
        <authorList>
            <person name="Kucharzyk K."/>
            <person name="Murdoch R.W."/>
            <person name="Higgins S."/>
            <person name="Loffler F."/>
        </authorList>
    </citation>
    <scope>NUCLEOTIDE SEQUENCE</scope>
</reference>
<protein>
    <submittedName>
        <fullName evidence="1">Uncharacterized protein</fullName>
    </submittedName>
</protein>
<evidence type="ECO:0000313" key="1">
    <source>
        <dbReference type="EMBL" id="MPL95927.1"/>
    </source>
</evidence>
<gene>
    <name evidence="1" type="ORF">SDC9_42100</name>
</gene>
<proteinExistence type="predicted"/>
<dbReference type="AlphaFoldDB" id="A0A644VXB4"/>